<protein>
    <recommendedName>
        <fullName evidence="1">YopX protein domain-containing protein</fullName>
    </recommendedName>
</protein>
<dbReference type="InterPro" id="IPR019096">
    <property type="entry name" value="YopX_protein"/>
</dbReference>
<dbReference type="Gene3D" id="2.30.30.290">
    <property type="entry name" value="YopX-like domains"/>
    <property type="match status" value="1"/>
</dbReference>
<evidence type="ECO:0000313" key="3">
    <source>
        <dbReference type="Proteomes" id="UP000194945"/>
    </source>
</evidence>
<proteinExistence type="predicted"/>
<dbReference type="EMBL" id="NFDE01000063">
    <property type="protein sequence ID" value="OTX84932.1"/>
    <property type="molecule type" value="Genomic_DNA"/>
</dbReference>
<name>A0A242Z1G2_9BACI</name>
<evidence type="ECO:0000259" key="1">
    <source>
        <dbReference type="Pfam" id="PF09643"/>
    </source>
</evidence>
<dbReference type="AlphaFoldDB" id="A0A242Z1G2"/>
<organism evidence="2 3">
    <name type="scientific">Bacillus wiedmannii</name>
    <dbReference type="NCBI Taxonomy" id="1890302"/>
    <lineage>
        <taxon>Bacteria</taxon>
        <taxon>Bacillati</taxon>
        <taxon>Bacillota</taxon>
        <taxon>Bacilli</taxon>
        <taxon>Bacillales</taxon>
        <taxon>Bacillaceae</taxon>
        <taxon>Bacillus</taxon>
        <taxon>Bacillus cereus group</taxon>
    </lineage>
</organism>
<dbReference type="Proteomes" id="UP000194945">
    <property type="component" value="Unassembled WGS sequence"/>
</dbReference>
<sequence>MEGTKMREVEFRGKPIEDYGGDAKWFYGSAVVNYEDKLAYIEAPGYGCVPVECETVGQYIGQKDKYGKKIYEGDLFYWRNTLRQVVYREDKAAFMAKRVQGKSNNDFYFYMWNLQDLLERVEVIGNTYENPEFLRN</sequence>
<evidence type="ECO:0000313" key="2">
    <source>
        <dbReference type="EMBL" id="OTX84932.1"/>
    </source>
</evidence>
<comment type="caution">
    <text evidence="2">The sequence shown here is derived from an EMBL/GenBank/DDBJ whole genome shotgun (WGS) entry which is preliminary data.</text>
</comment>
<feature type="domain" description="YopX protein" evidence="1">
    <location>
        <begin position="54"/>
        <end position="134"/>
    </location>
</feature>
<reference evidence="2 3" key="1">
    <citation type="submission" date="2016-10" db="EMBL/GenBank/DDBJ databases">
        <title>Comparative genomics of Bacillus thuringiensis reveals a path to pathogens against multiple invertebrate hosts.</title>
        <authorList>
            <person name="Zheng J."/>
            <person name="Gao Q."/>
            <person name="Liu H."/>
            <person name="Peng D."/>
            <person name="Ruan L."/>
            <person name="Sun M."/>
        </authorList>
    </citation>
    <scope>NUCLEOTIDE SEQUENCE [LARGE SCALE GENOMIC DNA]</scope>
    <source>
        <strain evidence="2">BGSC 4BK1</strain>
    </source>
</reference>
<accession>A0A242Z1G2</accession>
<gene>
    <name evidence="2" type="ORF">BK730_24485</name>
</gene>
<dbReference type="InterPro" id="IPR023385">
    <property type="entry name" value="YopX-like_C"/>
</dbReference>
<dbReference type="Pfam" id="PF09643">
    <property type="entry name" value="YopX"/>
    <property type="match status" value="1"/>
</dbReference>
<dbReference type="SUPFAM" id="SSF159006">
    <property type="entry name" value="YopX-like"/>
    <property type="match status" value="1"/>
</dbReference>